<organism evidence="2 3">
    <name type="scientific">Limosilactobacillus panis DSM 6035</name>
    <dbReference type="NCBI Taxonomy" id="1423782"/>
    <lineage>
        <taxon>Bacteria</taxon>
        <taxon>Bacillati</taxon>
        <taxon>Bacillota</taxon>
        <taxon>Bacilli</taxon>
        <taxon>Lactobacillales</taxon>
        <taxon>Lactobacillaceae</taxon>
        <taxon>Limosilactobacillus</taxon>
    </lineage>
</organism>
<dbReference type="RefSeq" id="WP_047768176.1">
    <property type="nucleotide sequence ID" value="NZ_AZGM01000064.1"/>
</dbReference>
<name>A0A0R1XK65_9LACO</name>
<keyword evidence="3" id="KW-1185">Reference proteome</keyword>
<comment type="caution">
    <text evidence="2">The sequence shown here is derived from an EMBL/GenBank/DDBJ whole genome shotgun (WGS) entry which is preliminary data.</text>
</comment>
<dbReference type="Proteomes" id="UP000051412">
    <property type="component" value="Unassembled WGS sequence"/>
</dbReference>
<sequence>MIIIIMFASAVALFACIMFINRRQVRIPLTVLMGIIFVGSTAMMTLNYSHHFGMHQETTTTKKTIYSASNSALPLALYQPVGTSGKDDVYIYNSKKRQKTPDHTQTNEYTHSKIKWTKRLTPRLVTTETRWRYNNGFFRIMYMGTGMDGTLVKRTNVLEYPQAYVKITTKQANQLKKRAASPAAKKAQTTAEQGRSAIAARVQQALAKNPKMSASQIQRVTLQAEQEVQSQAVKVMLK</sequence>
<dbReference type="PATRIC" id="fig|1423782.4.peg.124"/>
<dbReference type="STRING" id="1423782.FD32_GL000125"/>
<keyword evidence="1" id="KW-0472">Membrane</keyword>
<feature type="transmembrane region" description="Helical" evidence="1">
    <location>
        <begin position="27"/>
        <end position="46"/>
    </location>
</feature>
<gene>
    <name evidence="2" type="ORF">FD32_GL000125</name>
</gene>
<keyword evidence="1" id="KW-0812">Transmembrane</keyword>
<evidence type="ECO:0000256" key="1">
    <source>
        <dbReference type="SAM" id="Phobius"/>
    </source>
</evidence>
<reference evidence="2 3" key="1">
    <citation type="journal article" date="2015" name="Genome Announc.">
        <title>Expanding the biotechnology potential of lactobacilli through comparative genomics of 213 strains and associated genera.</title>
        <authorList>
            <person name="Sun Z."/>
            <person name="Harris H.M."/>
            <person name="McCann A."/>
            <person name="Guo C."/>
            <person name="Argimon S."/>
            <person name="Zhang W."/>
            <person name="Yang X."/>
            <person name="Jeffery I.B."/>
            <person name="Cooney J.C."/>
            <person name="Kagawa T.F."/>
            <person name="Liu W."/>
            <person name="Song Y."/>
            <person name="Salvetti E."/>
            <person name="Wrobel A."/>
            <person name="Rasinkangas P."/>
            <person name="Parkhill J."/>
            <person name="Rea M.C."/>
            <person name="O'Sullivan O."/>
            <person name="Ritari J."/>
            <person name="Douillard F.P."/>
            <person name="Paul Ross R."/>
            <person name="Yang R."/>
            <person name="Briner A.E."/>
            <person name="Felis G.E."/>
            <person name="de Vos W.M."/>
            <person name="Barrangou R."/>
            <person name="Klaenhammer T.R."/>
            <person name="Caufield P.W."/>
            <person name="Cui Y."/>
            <person name="Zhang H."/>
            <person name="O'Toole P.W."/>
        </authorList>
    </citation>
    <scope>NUCLEOTIDE SEQUENCE [LARGE SCALE GENOMIC DNA]</scope>
    <source>
        <strain evidence="2 3">DSM 6035</strain>
    </source>
</reference>
<dbReference type="Pfam" id="PF16069">
    <property type="entry name" value="DUF4811"/>
    <property type="match status" value="1"/>
</dbReference>
<evidence type="ECO:0000313" key="2">
    <source>
        <dbReference type="EMBL" id="KRM27164.1"/>
    </source>
</evidence>
<protein>
    <recommendedName>
        <fullName evidence="4">DUF4811 domain-containing protein</fullName>
    </recommendedName>
</protein>
<proteinExistence type="predicted"/>
<dbReference type="AlphaFoldDB" id="A0A0R1XK65"/>
<dbReference type="InterPro" id="IPR032083">
    <property type="entry name" value="DUF4811"/>
</dbReference>
<evidence type="ECO:0000313" key="3">
    <source>
        <dbReference type="Proteomes" id="UP000051412"/>
    </source>
</evidence>
<dbReference type="OrthoDB" id="2249491at2"/>
<dbReference type="EMBL" id="AZGM01000064">
    <property type="protein sequence ID" value="KRM27164.1"/>
    <property type="molecule type" value="Genomic_DNA"/>
</dbReference>
<feature type="transmembrane region" description="Helical" evidence="1">
    <location>
        <begin position="5"/>
        <end position="21"/>
    </location>
</feature>
<evidence type="ECO:0008006" key="4">
    <source>
        <dbReference type="Google" id="ProtNLM"/>
    </source>
</evidence>
<keyword evidence="1" id="KW-1133">Transmembrane helix</keyword>
<accession>A0A0R1XK65</accession>